<protein>
    <submittedName>
        <fullName evidence="1">Uncharacterized protein</fullName>
    </submittedName>
</protein>
<dbReference type="AlphaFoldDB" id="A0AA88DRE1"/>
<organism evidence="1 2">
    <name type="scientific">Ficus carica</name>
    <name type="common">Common fig</name>
    <dbReference type="NCBI Taxonomy" id="3494"/>
    <lineage>
        <taxon>Eukaryota</taxon>
        <taxon>Viridiplantae</taxon>
        <taxon>Streptophyta</taxon>
        <taxon>Embryophyta</taxon>
        <taxon>Tracheophyta</taxon>
        <taxon>Spermatophyta</taxon>
        <taxon>Magnoliopsida</taxon>
        <taxon>eudicotyledons</taxon>
        <taxon>Gunneridae</taxon>
        <taxon>Pentapetalae</taxon>
        <taxon>rosids</taxon>
        <taxon>fabids</taxon>
        <taxon>Rosales</taxon>
        <taxon>Moraceae</taxon>
        <taxon>Ficeae</taxon>
        <taxon>Ficus</taxon>
    </lineage>
</organism>
<dbReference type="Proteomes" id="UP001187192">
    <property type="component" value="Unassembled WGS sequence"/>
</dbReference>
<keyword evidence="2" id="KW-1185">Reference proteome</keyword>
<reference evidence="1" key="1">
    <citation type="submission" date="2023-07" db="EMBL/GenBank/DDBJ databases">
        <title>draft genome sequence of fig (Ficus carica).</title>
        <authorList>
            <person name="Takahashi T."/>
            <person name="Nishimura K."/>
        </authorList>
    </citation>
    <scope>NUCLEOTIDE SEQUENCE</scope>
</reference>
<proteinExistence type="predicted"/>
<evidence type="ECO:0000313" key="2">
    <source>
        <dbReference type="Proteomes" id="UP001187192"/>
    </source>
</evidence>
<name>A0AA88DRE1_FICCA</name>
<gene>
    <name evidence="1" type="ORF">TIFTF001_029223</name>
</gene>
<accession>A0AA88DRE1</accession>
<evidence type="ECO:0000313" key="1">
    <source>
        <dbReference type="EMBL" id="GMN60131.1"/>
    </source>
</evidence>
<sequence length="68" mass="7315">MAARHGTDTYVMLIVLAGRKLMTYVYAIECPATVWLSVGMGRRGGGRWADHPEGGSVVVGEVLLELVP</sequence>
<dbReference type="EMBL" id="BTGU01000095">
    <property type="protein sequence ID" value="GMN60131.1"/>
    <property type="molecule type" value="Genomic_DNA"/>
</dbReference>
<comment type="caution">
    <text evidence="1">The sequence shown here is derived from an EMBL/GenBank/DDBJ whole genome shotgun (WGS) entry which is preliminary data.</text>
</comment>